<keyword evidence="6" id="KW-1185">Reference proteome</keyword>
<dbReference type="SUPFAM" id="SSF82895">
    <property type="entry name" value="TSP-1 type 1 repeat"/>
    <property type="match status" value="6"/>
</dbReference>
<dbReference type="Pfam" id="PF22195">
    <property type="entry name" value="TSP1_CFP_C"/>
    <property type="match status" value="1"/>
</dbReference>
<evidence type="ECO:0000313" key="6">
    <source>
        <dbReference type="Proteomes" id="UP000812440"/>
    </source>
</evidence>
<dbReference type="Pfam" id="PF18487">
    <property type="entry name" value="TSR"/>
    <property type="match status" value="1"/>
</dbReference>
<dbReference type="Gene3D" id="2.20.100.10">
    <property type="entry name" value="Thrombospondin type-1 (TSP1) repeat"/>
    <property type="match status" value="6"/>
</dbReference>
<dbReference type="EMBL" id="JAACNH010000003">
    <property type="protein sequence ID" value="KAG8447354.1"/>
    <property type="molecule type" value="Genomic_DNA"/>
</dbReference>
<feature type="chain" id="PRO_5035859609" description="Properdin" evidence="4">
    <location>
        <begin position="22"/>
        <end position="447"/>
    </location>
</feature>
<evidence type="ECO:0000256" key="4">
    <source>
        <dbReference type="SAM" id="SignalP"/>
    </source>
</evidence>
<gene>
    <name evidence="5" type="ORF">GDO86_014715</name>
</gene>
<dbReference type="InterPro" id="IPR000884">
    <property type="entry name" value="TSP1_rpt"/>
</dbReference>
<dbReference type="AlphaFoldDB" id="A0A8T2JV30"/>
<evidence type="ECO:0000256" key="3">
    <source>
        <dbReference type="SAM" id="MobiDB-lite"/>
    </source>
</evidence>
<organism evidence="5 6">
    <name type="scientific">Hymenochirus boettgeri</name>
    <name type="common">Congo dwarf clawed frog</name>
    <dbReference type="NCBI Taxonomy" id="247094"/>
    <lineage>
        <taxon>Eukaryota</taxon>
        <taxon>Metazoa</taxon>
        <taxon>Chordata</taxon>
        <taxon>Craniata</taxon>
        <taxon>Vertebrata</taxon>
        <taxon>Euteleostomi</taxon>
        <taxon>Amphibia</taxon>
        <taxon>Batrachia</taxon>
        <taxon>Anura</taxon>
        <taxon>Pipoidea</taxon>
        <taxon>Pipidae</taxon>
        <taxon>Pipinae</taxon>
        <taxon>Hymenochirus</taxon>
    </lineage>
</organism>
<dbReference type="SMART" id="SM00209">
    <property type="entry name" value="TSP1"/>
    <property type="match status" value="6"/>
</dbReference>
<comment type="caution">
    <text evidence="5">The sequence shown here is derived from an EMBL/GenBank/DDBJ whole genome shotgun (WGS) entry which is preliminary data.</text>
</comment>
<sequence>MGPVAWVLLAALGSHISRTVSEAVVCFSDFNEQTGGCSDYLGDGVSEEDCCLNIMYSFKREAHSRCEACRAAEWSQWSAWGPCTVSCLEGVQKRERVCTGQGDCDGDSVEVQACSVKDCCPKEGSWSSWSPWSPCSVTCEKGTTQRTRQCNNPAPICGGICPGSSIETVSCDTRQICPTHGQWGSWGPWGECSSSCIVEGSGVFPPQTRKRECNNPAPSVSPPGRSCGSESHQSKDCTVLPFCPVPGGWGAWKPESECSVTCGIGRIKEKRFCDNPAPKYGGRYCEGPVTRNTMCNTKVGCPTDGHWSSWQPWSPCTRLQDVINCSQKVGTQSRKRVCEEGRFEGNWCESNHKESRNCYNVEGCRLQGKWSEWSAWGLCLPPCGKSERTRKRECEPIYPDYPDHMLNQLGKLVDVFFSGTPNVHCDPINKETLKVEEKRECRNVIAC</sequence>
<accession>A0A8T2JV30</accession>
<evidence type="ECO:0008006" key="7">
    <source>
        <dbReference type="Google" id="ProtNLM"/>
    </source>
</evidence>
<dbReference type="PANTHER" id="PTHR22906">
    <property type="entry name" value="PROPERDIN"/>
    <property type="match status" value="1"/>
</dbReference>
<keyword evidence="4" id="KW-0732">Signal</keyword>
<feature type="region of interest" description="Disordered" evidence="3">
    <location>
        <begin position="212"/>
        <end position="233"/>
    </location>
</feature>
<dbReference type="InterPro" id="IPR036383">
    <property type="entry name" value="TSP1_rpt_sf"/>
</dbReference>
<evidence type="ECO:0000256" key="2">
    <source>
        <dbReference type="ARBA" id="ARBA00023157"/>
    </source>
</evidence>
<evidence type="ECO:0000256" key="1">
    <source>
        <dbReference type="ARBA" id="ARBA00022737"/>
    </source>
</evidence>
<keyword evidence="1" id="KW-0677">Repeat</keyword>
<dbReference type="InterPro" id="IPR049536">
    <property type="entry name" value="CFP_TSR-0"/>
</dbReference>
<dbReference type="InterPro" id="IPR054019">
    <property type="entry name" value="CFP_TSR_C"/>
</dbReference>
<reference evidence="5" key="1">
    <citation type="thesis" date="2020" institute="ProQuest LLC" country="789 East Eisenhower Parkway, Ann Arbor, MI, USA">
        <title>Comparative Genomics and Chromosome Evolution.</title>
        <authorList>
            <person name="Mudd A.B."/>
        </authorList>
    </citation>
    <scope>NUCLEOTIDE SEQUENCE</scope>
    <source>
        <strain evidence="5">Female2</strain>
        <tissue evidence="5">Blood</tissue>
    </source>
</reference>
<dbReference type="OrthoDB" id="446173at2759"/>
<dbReference type="Proteomes" id="UP000812440">
    <property type="component" value="Chromosome 8_10"/>
</dbReference>
<proteinExistence type="predicted"/>
<dbReference type="Pfam" id="PF00090">
    <property type="entry name" value="TSP_1"/>
    <property type="match status" value="5"/>
</dbReference>
<dbReference type="PROSITE" id="PS50092">
    <property type="entry name" value="TSP1"/>
    <property type="match status" value="6"/>
</dbReference>
<feature type="signal peptide" evidence="4">
    <location>
        <begin position="1"/>
        <end position="21"/>
    </location>
</feature>
<dbReference type="PRINTS" id="PR01705">
    <property type="entry name" value="TSP1REPEAT"/>
</dbReference>
<evidence type="ECO:0000313" key="5">
    <source>
        <dbReference type="EMBL" id="KAG8447354.1"/>
    </source>
</evidence>
<dbReference type="InterPro" id="IPR052065">
    <property type="entry name" value="Compl_asym_regulator"/>
</dbReference>
<keyword evidence="2" id="KW-1015">Disulfide bond</keyword>
<dbReference type="FunFam" id="2.20.100.10:FF:000001">
    <property type="entry name" value="semaphorin-5A isoform X1"/>
    <property type="match status" value="2"/>
</dbReference>
<name>A0A8T2JV30_9PIPI</name>
<protein>
    <recommendedName>
        <fullName evidence="7">Properdin</fullName>
    </recommendedName>
</protein>